<proteinExistence type="predicted"/>
<keyword evidence="2" id="KW-1185">Reference proteome</keyword>
<name>A0ABR3LYQ1_9TELE</name>
<comment type="caution">
    <text evidence="1">The sequence shown here is derived from an EMBL/GenBank/DDBJ whole genome shotgun (WGS) entry which is preliminary data.</text>
</comment>
<evidence type="ECO:0000313" key="1">
    <source>
        <dbReference type="EMBL" id="KAL1256593.1"/>
    </source>
</evidence>
<sequence>MAIKVALQLANGIDLVFNDTDSCAKSAAAPALFRTILNDHHQAAALAQTEFWEGSFSCSLKQQTGSSTMPACGGKEDLSALQNPSRHIPFGVQSHLHCSSCPPWHHLK</sequence>
<accession>A0ABR3LYQ1</accession>
<evidence type="ECO:0000313" key="2">
    <source>
        <dbReference type="Proteomes" id="UP001558613"/>
    </source>
</evidence>
<dbReference type="Gene3D" id="3.40.50.2300">
    <property type="match status" value="1"/>
</dbReference>
<gene>
    <name evidence="1" type="ORF">QQF64_012138</name>
</gene>
<protein>
    <submittedName>
        <fullName evidence="1">Uncharacterized protein</fullName>
    </submittedName>
</protein>
<dbReference type="EMBL" id="JAYMGO010000018">
    <property type="protein sequence ID" value="KAL1256593.1"/>
    <property type="molecule type" value="Genomic_DNA"/>
</dbReference>
<reference evidence="1 2" key="1">
    <citation type="submission" date="2023-09" db="EMBL/GenBank/DDBJ databases">
        <authorList>
            <person name="Wang M."/>
        </authorList>
    </citation>
    <scope>NUCLEOTIDE SEQUENCE [LARGE SCALE GENOMIC DNA]</scope>
    <source>
        <strain evidence="1">GT-2023</strain>
        <tissue evidence="1">Liver</tissue>
    </source>
</reference>
<organism evidence="1 2">
    <name type="scientific">Cirrhinus molitorella</name>
    <name type="common">mud carp</name>
    <dbReference type="NCBI Taxonomy" id="172907"/>
    <lineage>
        <taxon>Eukaryota</taxon>
        <taxon>Metazoa</taxon>
        <taxon>Chordata</taxon>
        <taxon>Craniata</taxon>
        <taxon>Vertebrata</taxon>
        <taxon>Euteleostomi</taxon>
        <taxon>Actinopterygii</taxon>
        <taxon>Neopterygii</taxon>
        <taxon>Teleostei</taxon>
        <taxon>Ostariophysi</taxon>
        <taxon>Cypriniformes</taxon>
        <taxon>Cyprinidae</taxon>
        <taxon>Labeoninae</taxon>
        <taxon>Labeonini</taxon>
        <taxon>Cirrhinus</taxon>
    </lineage>
</organism>
<dbReference type="Proteomes" id="UP001558613">
    <property type="component" value="Unassembled WGS sequence"/>
</dbReference>